<name>A0ABU8H9E9_9BACI</name>
<sequence>MQGDYRYEMIILPTDYGDIKVYIYGFEPFCKWGHVIAQYKQNVASSKGCNRKQTIIRTMTMLHHSIVKEG</sequence>
<evidence type="ECO:0000313" key="1">
    <source>
        <dbReference type="EMBL" id="MEI5905950.1"/>
    </source>
</evidence>
<proteinExistence type="predicted"/>
<dbReference type="EMBL" id="JBBAXC010000002">
    <property type="protein sequence ID" value="MEI5905950.1"/>
    <property type="molecule type" value="Genomic_DNA"/>
</dbReference>
<keyword evidence="2" id="KW-1185">Reference proteome</keyword>
<gene>
    <name evidence="1" type="ORF">WAK64_02565</name>
</gene>
<comment type="caution">
    <text evidence="1">The sequence shown here is derived from an EMBL/GenBank/DDBJ whole genome shotgun (WGS) entry which is preliminary data.</text>
</comment>
<reference evidence="1 2" key="1">
    <citation type="journal article" date="2018" name="J. Microbiol.">
        <title>Bacillus spongiae sp. nov., isolated from sponge of Jeju Island.</title>
        <authorList>
            <person name="Lee G.E."/>
            <person name="Im W.T."/>
            <person name="Park J.S."/>
        </authorList>
    </citation>
    <scope>NUCLEOTIDE SEQUENCE [LARGE SCALE GENOMIC DNA]</scope>
    <source>
        <strain evidence="1 2">135PIL107-10</strain>
    </source>
</reference>
<protein>
    <submittedName>
        <fullName evidence="1">Uncharacterized protein</fullName>
    </submittedName>
</protein>
<dbReference type="RefSeq" id="WP_336585368.1">
    <property type="nucleotide sequence ID" value="NZ_JBBAXC010000002.1"/>
</dbReference>
<accession>A0ABU8H9E9</accession>
<evidence type="ECO:0000313" key="2">
    <source>
        <dbReference type="Proteomes" id="UP001312865"/>
    </source>
</evidence>
<dbReference type="Proteomes" id="UP001312865">
    <property type="component" value="Unassembled WGS sequence"/>
</dbReference>
<organism evidence="1 2">
    <name type="scientific">Bacillus spongiae</name>
    <dbReference type="NCBI Taxonomy" id="2683610"/>
    <lineage>
        <taxon>Bacteria</taxon>
        <taxon>Bacillati</taxon>
        <taxon>Bacillota</taxon>
        <taxon>Bacilli</taxon>
        <taxon>Bacillales</taxon>
        <taxon>Bacillaceae</taxon>
        <taxon>Bacillus</taxon>
    </lineage>
</organism>